<keyword evidence="1" id="KW-0472">Membrane</keyword>
<name>A0A1R2AKP7_9CILI</name>
<protein>
    <recommendedName>
        <fullName evidence="4">Tyrosine-protein kinase ephrin type A/B receptor-like domain-containing protein</fullName>
    </recommendedName>
</protein>
<evidence type="ECO:0000256" key="1">
    <source>
        <dbReference type="SAM" id="Phobius"/>
    </source>
</evidence>
<gene>
    <name evidence="2" type="ORF">SteCoe_39427</name>
</gene>
<dbReference type="SMART" id="SM01411">
    <property type="entry name" value="Ephrin_rec_like"/>
    <property type="match status" value="1"/>
</dbReference>
<evidence type="ECO:0000313" key="2">
    <source>
        <dbReference type="EMBL" id="OMJ65076.1"/>
    </source>
</evidence>
<dbReference type="InterPro" id="IPR009030">
    <property type="entry name" value="Growth_fac_rcpt_cys_sf"/>
</dbReference>
<dbReference type="Gene3D" id="2.10.50.10">
    <property type="entry name" value="Tumor Necrosis Factor Receptor, subunit A, domain 2"/>
    <property type="match status" value="1"/>
</dbReference>
<comment type="caution">
    <text evidence="2">The sequence shown here is derived from an EMBL/GenBank/DDBJ whole genome shotgun (WGS) entry which is preliminary data.</text>
</comment>
<reference evidence="2 3" key="1">
    <citation type="submission" date="2016-11" db="EMBL/GenBank/DDBJ databases">
        <title>The macronuclear genome of Stentor coeruleus: a giant cell with tiny introns.</title>
        <authorList>
            <person name="Slabodnick M."/>
            <person name="Ruby J.G."/>
            <person name="Reiff S.B."/>
            <person name="Swart E.C."/>
            <person name="Gosai S."/>
            <person name="Prabakaran S."/>
            <person name="Witkowska E."/>
            <person name="Larue G.E."/>
            <person name="Fisher S."/>
            <person name="Freeman R.M."/>
            <person name="Gunawardena J."/>
            <person name="Chu W."/>
            <person name="Stover N.A."/>
            <person name="Gregory B.D."/>
            <person name="Nowacki M."/>
            <person name="Derisi J."/>
            <person name="Roy S.W."/>
            <person name="Marshall W.F."/>
            <person name="Sood P."/>
        </authorList>
    </citation>
    <scope>NUCLEOTIDE SEQUENCE [LARGE SCALE GENOMIC DNA]</scope>
    <source>
        <strain evidence="2">WM001</strain>
    </source>
</reference>
<dbReference type="SUPFAM" id="SSF57184">
    <property type="entry name" value="Growth factor receptor domain"/>
    <property type="match status" value="1"/>
</dbReference>
<proteinExistence type="predicted"/>
<organism evidence="2 3">
    <name type="scientific">Stentor coeruleus</name>
    <dbReference type="NCBI Taxonomy" id="5963"/>
    <lineage>
        <taxon>Eukaryota</taxon>
        <taxon>Sar</taxon>
        <taxon>Alveolata</taxon>
        <taxon>Ciliophora</taxon>
        <taxon>Postciliodesmatophora</taxon>
        <taxon>Heterotrichea</taxon>
        <taxon>Heterotrichida</taxon>
        <taxon>Stentoridae</taxon>
        <taxon>Stentor</taxon>
    </lineage>
</organism>
<accession>A0A1R2AKP7</accession>
<dbReference type="Proteomes" id="UP000187209">
    <property type="component" value="Unassembled WGS sequence"/>
</dbReference>
<evidence type="ECO:0008006" key="4">
    <source>
        <dbReference type="Google" id="ProtNLM"/>
    </source>
</evidence>
<keyword evidence="1" id="KW-1133">Transmembrane helix</keyword>
<sequence>MESCIPCPSGTYNSNKGGSSYRQCYPCQSGTFNNKEGSSICYDCPIGFDCPMGSKDPVKIVYTKVESSIQPKIYSTESSEKITSIYIISASVSLLIVLILLFTFKKIRDKIKNADLYTEMHNHELLVPMIKKKNTIGGFFSLVFIIAAVVYIGSAIIEFSKSNIQESKVLVPLIILENESELLTANKIIVTSKIIGYGGECGVEGICNSQIFINITNLSGSLIEYNCTNYYGNICIVTIVCNNCALLGEATIFITTRELKSYASAIFVNITSDSSIPGEVSNINNELYSSEDYIFIGSEANEFYCIMIPSLFTSESSRWPSRLTGYHISNEKLNLKGSEALKTDLPVNAGFKIFIYMSKSSNGLYTQRLFKQNILILVSSIIGSVFGIMSFIGFFMELTEGLLLKFNKNQTKIKGLLSIISKRKEIGGINFGNNKEILNKK</sequence>
<keyword evidence="3" id="KW-1185">Reference proteome</keyword>
<keyword evidence="1" id="KW-0812">Transmembrane</keyword>
<feature type="transmembrane region" description="Helical" evidence="1">
    <location>
        <begin position="84"/>
        <end position="104"/>
    </location>
</feature>
<dbReference type="AlphaFoldDB" id="A0A1R2AKP7"/>
<evidence type="ECO:0000313" key="3">
    <source>
        <dbReference type="Proteomes" id="UP000187209"/>
    </source>
</evidence>
<feature type="transmembrane region" description="Helical" evidence="1">
    <location>
        <begin position="136"/>
        <end position="157"/>
    </location>
</feature>
<dbReference type="EMBL" id="MPUH01002492">
    <property type="protein sequence ID" value="OMJ65076.1"/>
    <property type="molecule type" value="Genomic_DNA"/>
</dbReference>
<feature type="transmembrane region" description="Helical" evidence="1">
    <location>
        <begin position="374"/>
        <end position="396"/>
    </location>
</feature>